<evidence type="ECO:0000256" key="8">
    <source>
        <dbReference type="ARBA" id="ARBA00023136"/>
    </source>
</evidence>
<feature type="domain" description="ABC transporter" evidence="10">
    <location>
        <begin position="1"/>
        <end position="217"/>
    </location>
</feature>
<dbReference type="PANTHER" id="PTHR43553:SF24">
    <property type="entry name" value="ENERGY-COUPLING FACTOR TRANSPORTER ATP-BINDING PROTEIN ECFA1"/>
    <property type="match status" value="1"/>
</dbReference>
<evidence type="ECO:0000313" key="12">
    <source>
        <dbReference type="Proteomes" id="UP000000467"/>
    </source>
</evidence>
<dbReference type="PROSITE" id="PS00211">
    <property type="entry name" value="ABC_TRANSPORTER_1"/>
    <property type="match status" value="2"/>
</dbReference>
<accession>K4LRF9</accession>
<keyword evidence="4" id="KW-1003">Cell membrane</keyword>
<dbReference type="InterPro" id="IPR027417">
    <property type="entry name" value="P-loop_NTPase"/>
</dbReference>
<proteinExistence type="inferred from homology"/>
<dbReference type="GO" id="GO:0016887">
    <property type="term" value="F:ATP hydrolysis activity"/>
    <property type="evidence" value="ECO:0007669"/>
    <property type="project" value="InterPro"/>
</dbReference>
<dbReference type="Pfam" id="PF00005">
    <property type="entry name" value="ABC_tran"/>
    <property type="match status" value="2"/>
</dbReference>
<keyword evidence="3" id="KW-0813">Transport</keyword>
<evidence type="ECO:0000256" key="6">
    <source>
        <dbReference type="ARBA" id="ARBA00022840"/>
    </source>
</evidence>
<dbReference type="Gene3D" id="3.40.50.300">
    <property type="entry name" value="P-loop containing nucleotide triphosphate hydrolases"/>
    <property type="match status" value="2"/>
</dbReference>
<keyword evidence="8" id="KW-0472">Membrane</keyword>
<dbReference type="SMART" id="SM00382">
    <property type="entry name" value="AAA"/>
    <property type="match status" value="2"/>
</dbReference>
<dbReference type="CDD" id="cd03225">
    <property type="entry name" value="ABC_cobalt_CbiO_domain1"/>
    <property type="match status" value="2"/>
</dbReference>
<dbReference type="eggNOG" id="COG1122">
    <property type="taxonomic scope" value="Bacteria"/>
</dbReference>
<dbReference type="AlphaFoldDB" id="K4LRF9"/>
<evidence type="ECO:0000259" key="10">
    <source>
        <dbReference type="PROSITE" id="PS50893"/>
    </source>
</evidence>
<reference evidence="11 12" key="1">
    <citation type="journal article" date="2012" name="BMC Genomics">
        <title>Genome-guided analysis of physiological and morphological traits of the fermentative acetate oxidizer Thermacetogenium phaeum.</title>
        <authorList>
            <person name="Oehler D."/>
            <person name="Poehlein A."/>
            <person name="Leimbach A."/>
            <person name="Muller N."/>
            <person name="Daniel R."/>
            <person name="Gottschalk G."/>
            <person name="Schink B."/>
        </authorList>
    </citation>
    <scope>NUCLEOTIDE SEQUENCE [LARGE SCALE GENOMIC DNA]</scope>
    <source>
        <strain evidence="12">ATCC BAA-254 / DSM 26808 / PB</strain>
    </source>
</reference>
<feature type="region of interest" description="Disordered" evidence="9">
    <location>
        <begin position="215"/>
        <end position="234"/>
    </location>
</feature>
<keyword evidence="11" id="KW-0378">Hydrolase</keyword>
<dbReference type="InterPro" id="IPR050095">
    <property type="entry name" value="ECF_ABC_transporter_ATP-bd"/>
</dbReference>
<keyword evidence="6 11" id="KW-0067">ATP-binding</keyword>
<dbReference type="InterPro" id="IPR003439">
    <property type="entry name" value="ABC_transporter-like_ATP-bd"/>
</dbReference>
<evidence type="ECO:0000256" key="1">
    <source>
        <dbReference type="ARBA" id="ARBA00004202"/>
    </source>
</evidence>
<dbReference type="HOGENOM" id="CLU_000604_86_7_9"/>
<gene>
    <name evidence="11" type="ordered locus">Tph_c04360</name>
</gene>
<evidence type="ECO:0000313" key="11">
    <source>
        <dbReference type="EMBL" id="AFV10679.1"/>
    </source>
</evidence>
<feature type="domain" description="ABC transporter" evidence="10">
    <location>
        <begin position="239"/>
        <end position="472"/>
    </location>
</feature>
<keyword evidence="12" id="KW-1185">Reference proteome</keyword>
<dbReference type="PROSITE" id="PS50893">
    <property type="entry name" value="ABC_TRANSPORTER_2"/>
    <property type="match status" value="2"/>
</dbReference>
<dbReference type="KEGG" id="tpz:Tph_c04360"/>
<protein>
    <submittedName>
        <fullName evidence="11">Putative ABC transporter, ATP-binding protein</fullName>
        <ecNumber evidence="11">3.6.3.-</ecNumber>
    </submittedName>
</protein>
<dbReference type="PANTHER" id="PTHR43553">
    <property type="entry name" value="HEAVY METAL TRANSPORTER"/>
    <property type="match status" value="1"/>
</dbReference>
<evidence type="ECO:0000256" key="5">
    <source>
        <dbReference type="ARBA" id="ARBA00022741"/>
    </source>
</evidence>
<dbReference type="SUPFAM" id="SSF52540">
    <property type="entry name" value="P-loop containing nucleoside triphosphate hydrolases"/>
    <property type="match status" value="2"/>
</dbReference>
<dbReference type="Proteomes" id="UP000000467">
    <property type="component" value="Chromosome"/>
</dbReference>
<sequence length="485" mass="53059">MYPGELLAITGPSGCGKSTLALCLAGFIPHAYGGKMEGVVRIQGRDTRDYPAGGLSGIVGLVQQDPDAQLCTLTVSDEVAFGPENLCIPPEEIRERVHFALQAVGALDLKDRKVHTLSGGEKQRVAIASVLAMTPVLLILDEPTANLDPSCTREVLRTMEKLREEQGISIIVIEHRLERLVPISDRLLLMEKGRIVEESTDRKLHRRYLPAAGWTDSGTDLRQGEPAGLEKKGEKQPLLSVENLQAGYEGREVLKGISFCAYPGETLAIMGDNGSGKTTLLLALLGVLKPGEGRIFLNGKDITGMRVARRARDLGLVFQNPNHQIFENTVFKEAVLPSLFLSKEAPREIEQKVERLLEEFGLRRFRDNNPFALSLGEKKRLTLVSVLAYSPGVLILDEPLVGQDGDRLKLLISALEEHRAQGGVTLMVCHEPAVVVACCQRVLFLSEGKLIVDAPVKEALLRLAELGREEYLPSGYRLTSAGERG</sequence>
<dbReference type="EC" id="3.6.3.-" evidence="11"/>
<dbReference type="GO" id="GO:0043190">
    <property type="term" value="C:ATP-binding cassette (ABC) transporter complex"/>
    <property type="evidence" value="ECO:0007669"/>
    <property type="project" value="TreeGrafter"/>
</dbReference>
<evidence type="ECO:0000256" key="2">
    <source>
        <dbReference type="ARBA" id="ARBA00005417"/>
    </source>
</evidence>
<dbReference type="EMBL" id="CP003732">
    <property type="protein sequence ID" value="AFV10679.1"/>
    <property type="molecule type" value="Genomic_DNA"/>
</dbReference>
<comment type="subcellular location">
    <subcellularLocation>
        <location evidence="1">Cell membrane</location>
        <topology evidence="1">Peripheral membrane protein</topology>
    </subcellularLocation>
</comment>
<organism evidence="11 12">
    <name type="scientific">Thermacetogenium phaeum (strain ATCC BAA-254 / DSM 26808 / PB)</name>
    <dbReference type="NCBI Taxonomy" id="1089553"/>
    <lineage>
        <taxon>Bacteria</taxon>
        <taxon>Bacillati</taxon>
        <taxon>Bacillota</taxon>
        <taxon>Clostridia</taxon>
        <taxon>Thermoanaerobacterales</taxon>
        <taxon>Thermoanaerobacteraceae</taxon>
        <taxon>Thermacetogenium</taxon>
    </lineage>
</organism>
<evidence type="ECO:0000256" key="3">
    <source>
        <dbReference type="ARBA" id="ARBA00022448"/>
    </source>
</evidence>
<evidence type="ECO:0000256" key="7">
    <source>
        <dbReference type="ARBA" id="ARBA00022967"/>
    </source>
</evidence>
<dbReference type="STRING" id="1089553.Tph_c04360"/>
<dbReference type="InterPro" id="IPR003593">
    <property type="entry name" value="AAA+_ATPase"/>
</dbReference>
<comment type="similarity">
    <text evidence="2">Belongs to the ABC transporter superfamily.</text>
</comment>
<dbReference type="GO" id="GO:0042626">
    <property type="term" value="F:ATPase-coupled transmembrane transporter activity"/>
    <property type="evidence" value="ECO:0007669"/>
    <property type="project" value="TreeGrafter"/>
</dbReference>
<name>K4LRF9_THEPS</name>
<keyword evidence="7" id="KW-1278">Translocase</keyword>
<evidence type="ECO:0000256" key="4">
    <source>
        <dbReference type="ARBA" id="ARBA00022475"/>
    </source>
</evidence>
<dbReference type="InterPro" id="IPR017871">
    <property type="entry name" value="ABC_transporter-like_CS"/>
</dbReference>
<dbReference type="GO" id="GO:0005524">
    <property type="term" value="F:ATP binding"/>
    <property type="evidence" value="ECO:0007669"/>
    <property type="project" value="UniProtKB-KW"/>
</dbReference>
<dbReference type="InterPro" id="IPR015856">
    <property type="entry name" value="ABC_transpr_CbiO/EcfA_su"/>
</dbReference>
<keyword evidence="5" id="KW-0547">Nucleotide-binding</keyword>
<evidence type="ECO:0000256" key="9">
    <source>
        <dbReference type="SAM" id="MobiDB-lite"/>
    </source>
</evidence>